<feature type="transmembrane region" description="Helical" evidence="8">
    <location>
        <begin position="373"/>
        <end position="395"/>
    </location>
</feature>
<feature type="transmembrane region" description="Helical" evidence="8">
    <location>
        <begin position="415"/>
        <end position="433"/>
    </location>
</feature>
<dbReference type="Proteomes" id="UP000306102">
    <property type="component" value="Unassembled WGS sequence"/>
</dbReference>
<protein>
    <recommendedName>
        <fullName evidence="9">LysM domain-containing protein</fullName>
    </recommendedName>
</protein>
<dbReference type="GO" id="GO:0022857">
    <property type="term" value="F:transmembrane transporter activity"/>
    <property type="evidence" value="ECO:0007669"/>
    <property type="project" value="InterPro"/>
</dbReference>
<evidence type="ECO:0000256" key="7">
    <source>
        <dbReference type="SAM" id="MobiDB-lite"/>
    </source>
</evidence>
<keyword evidence="3 8" id="KW-0812">Transmembrane</keyword>
<dbReference type="AlphaFoldDB" id="A0A4S4EDI9"/>
<feature type="transmembrane region" description="Helical" evidence="8">
    <location>
        <begin position="66"/>
        <end position="88"/>
    </location>
</feature>
<feature type="transmembrane region" description="Helical" evidence="8">
    <location>
        <begin position="100"/>
        <end position="121"/>
    </location>
</feature>
<dbReference type="Gene3D" id="3.10.350.10">
    <property type="entry name" value="LysM domain"/>
    <property type="match status" value="1"/>
</dbReference>
<evidence type="ECO:0000256" key="6">
    <source>
        <dbReference type="ARBA" id="ARBA00044504"/>
    </source>
</evidence>
<evidence type="ECO:0000256" key="1">
    <source>
        <dbReference type="ARBA" id="ARBA00004141"/>
    </source>
</evidence>
<organism evidence="10 11">
    <name type="scientific">Camellia sinensis var. sinensis</name>
    <name type="common">China tea</name>
    <dbReference type="NCBI Taxonomy" id="542762"/>
    <lineage>
        <taxon>Eukaryota</taxon>
        <taxon>Viridiplantae</taxon>
        <taxon>Streptophyta</taxon>
        <taxon>Embryophyta</taxon>
        <taxon>Tracheophyta</taxon>
        <taxon>Spermatophyta</taxon>
        <taxon>Magnoliopsida</taxon>
        <taxon>eudicotyledons</taxon>
        <taxon>Gunneridae</taxon>
        <taxon>Pentapetalae</taxon>
        <taxon>asterids</taxon>
        <taxon>Ericales</taxon>
        <taxon>Theaceae</taxon>
        <taxon>Camellia</taxon>
    </lineage>
</organism>
<name>A0A4S4EDI9_CAMSN</name>
<evidence type="ECO:0000313" key="10">
    <source>
        <dbReference type="EMBL" id="THG14403.1"/>
    </source>
</evidence>
<feature type="region of interest" description="Disordered" evidence="7">
    <location>
        <begin position="1"/>
        <end position="20"/>
    </location>
</feature>
<comment type="caution">
    <text evidence="10">The sequence shown here is derived from an EMBL/GenBank/DDBJ whole genome shotgun (WGS) entry which is preliminary data.</text>
</comment>
<dbReference type="EMBL" id="SDRB02005382">
    <property type="protein sequence ID" value="THG14403.1"/>
    <property type="molecule type" value="Genomic_DNA"/>
</dbReference>
<dbReference type="Gene3D" id="1.20.1250.20">
    <property type="entry name" value="MFS general substrate transporter like domains"/>
    <property type="match status" value="1"/>
</dbReference>
<dbReference type="Pfam" id="PF01476">
    <property type="entry name" value="LysM"/>
    <property type="match status" value="1"/>
</dbReference>
<evidence type="ECO:0000256" key="3">
    <source>
        <dbReference type="ARBA" id="ARBA00022692"/>
    </source>
</evidence>
<dbReference type="SUPFAM" id="SSF54106">
    <property type="entry name" value="LysM domain"/>
    <property type="match status" value="1"/>
</dbReference>
<evidence type="ECO:0000256" key="5">
    <source>
        <dbReference type="ARBA" id="ARBA00023136"/>
    </source>
</evidence>
<comment type="similarity">
    <text evidence="2">Belongs to the major facilitator superfamily. Proton-dependent oligopeptide transporter (POT/PTR) (TC 2.A.17) family.</text>
</comment>
<keyword evidence="4 8" id="KW-1133">Transmembrane helix</keyword>
<feature type="transmembrane region" description="Helical" evidence="8">
    <location>
        <begin position="191"/>
        <end position="210"/>
    </location>
</feature>
<dbReference type="PANTHER" id="PTHR11654">
    <property type="entry name" value="OLIGOPEPTIDE TRANSPORTER-RELATED"/>
    <property type="match status" value="1"/>
</dbReference>
<feature type="domain" description="LysM" evidence="9">
    <location>
        <begin position="575"/>
        <end position="618"/>
    </location>
</feature>
<keyword evidence="5 8" id="KW-0472">Membrane</keyword>
<sequence length="681" mass="73789">MKMASSSSDKEENNKFPLLNHSPKPKLGGIRTIPFIIVNESFERLASIGLSPNMVFYLMNDYNMELATTSIILSLWSALSNGLAIVGAMLADSCLGRFRVIALGSISSLLGMTTLWLTAMIPQLKPVPCDQLNNSCNSPSIGPYVILFTSFGLISIGAGCIRPCSMAFGADQLDNKENQNNRRVLASYINWYNASTALSAVIALTVLVYIQENFGWRVGFAVPALLMAFSALIFVLGSVFYVKVRASKSLFSGFARVLVVAFKNRNIDLPPSPCDDCYYQGDKSKLLAPTNSLRCLNKACIITNPERDLNPDGSASDPWSLCTVEQVESLKTLLNAIPMWSTTIMITVSMTQTSFATLQAKTMDRHLISNFEIPAGSFSVFMVATLIIWIGLYEWAMVPLLARYTGNIRGLSPKFRMGISLVVTSIAVAIGAITESVRRKMAIEEGVADDPNAIVDMSAVWLIPQFALLGAGDAFNGSGQIEFYMTRFSKSMSSMAVALCTFGMAIAALVGSVLVSTVDNVTSSGAKGYGELVSAEQIRISNVETSLTSGQRLVIPLPCMCLNNTDGEGGAVVYMSYVVKIWENLSSIGDDFGTTVHELDGVNGFDQSQVSPGDVLAIPIPACSSANLRWYNESLVLPNGSYTLTANNCVKCSCDQHSDLRSPVLHLLKLSLLTLRLWVRV</sequence>
<feature type="transmembrane region" description="Helical" evidence="8">
    <location>
        <begin position="216"/>
        <end position="242"/>
    </location>
</feature>
<comment type="subcellular location">
    <subcellularLocation>
        <location evidence="1">Membrane</location>
        <topology evidence="1">Multi-pass membrane protein</topology>
    </subcellularLocation>
</comment>
<dbReference type="Pfam" id="PF00854">
    <property type="entry name" value="PTR2"/>
    <property type="match status" value="1"/>
</dbReference>
<dbReference type="PROSITE" id="PS51782">
    <property type="entry name" value="LYSM"/>
    <property type="match status" value="1"/>
</dbReference>
<evidence type="ECO:0000256" key="8">
    <source>
        <dbReference type="SAM" id="Phobius"/>
    </source>
</evidence>
<dbReference type="GO" id="GO:0016020">
    <property type="term" value="C:membrane"/>
    <property type="evidence" value="ECO:0007669"/>
    <property type="project" value="UniProtKB-SubCell"/>
</dbReference>
<dbReference type="InterPro" id="IPR018392">
    <property type="entry name" value="LysM"/>
</dbReference>
<proteinExistence type="inferred from homology"/>
<comment type="similarity">
    <text evidence="6">Belongs to the major facilitator superfamily. Phosphate:H(+) symporter (TC 2.A.1.9) family.</text>
</comment>
<dbReference type="InterPro" id="IPR036779">
    <property type="entry name" value="LysM_dom_sf"/>
</dbReference>
<keyword evidence="11" id="KW-1185">Reference proteome</keyword>
<feature type="transmembrane region" description="Helical" evidence="8">
    <location>
        <begin position="141"/>
        <end position="161"/>
    </location>
</feature>
<evidence type="ECO:0000256" key="4">
    <source>
        <dbReference type="ARBA" id="ARBA00022989"/>
    </source>
</evidence>
<evidence type="ECO:0000313" key="11">
    <source>
        <dbReference type="Proteomes" id="UP000306102"/>
    </source>
</evidence>
<dbReference type="InterPro" id="IPR000109">
    <property type="entry name" value="POT_fam"/>
</dbReference>
<accession>A0A4S4EDI9</accession>
<feature type="transmembrane region" description="Helical" evidence="8">
    <location>
        <begin position="495"/>
        <end position="515"/>
    </location>
</feature>
<evidence type="ECO:0000259" key="9">
    <source>
        <dbReference type="PROSITE" id="PS51782"/>
    </source>
</evidence>
<reference evidence="10 11" key="1">
    <citation type="journal article" date="2018" name="Proc. Natl. Acad. Sci. U.S.A.">
        <title>Draft genome sequence of Camellia sinensis var. sinensis provides insights into the evolution of the tea genome and tea quality.</title>
        <authorList>
            <person name="Wei C."/>
            <person name="Yang H."/>
            <person name="Wang S."/>
            <person name="Zhao J."/>
            <person name="Liu C."/>
            <person name="Gao L."/>
            <person name="Xia E."/>
            <person name="Lu Y."/>
            <person name="Tai Y."/>
            <person name="She G."/>
            <person name="Sun J."/>
            <person name="Cao H."/>
            <person name="Tong W."/>
            <person name="Gao Q."/>
            <person name="Li Y."/>
            <person name="Deng W."/>
            <person name="Jiang X."/>
            <person name="Wang W."/>
            <person name="Chen Q."/>
            <person name="Zhang S."/>
            <person name="Li H."/>
            <person name="Wu J."/>
            <person name="Wang P."/>
            <person name="Li P."/>
            <person name="Shi C."/>
            <person name="Zheng F."/>
            <person name="Jian J."/>
            <person name="Huang B."/>
            <person name="Shan D."/>
            <person name="Shi M."/>
            <person name="Fang C."/>
            <person name="Yue Y."/>
            <person name="Li F."/>
            <person name="Li D."/>
            <person name="Wei S."/>
            <person name="Han B."/>
            <person name="Jiang C."/>
            <person name="Yin Y."/>
            <person name="Xia T."/>
            <person name="Zhang Z."/>
            <person name="Bennetzen J.L."/>
            <person name="Zhao S."/>
            <person name="Wan X."/>
        </authorList>
    </citation>
    <scope>NUCLEOTIDE SEQUENCE [LARGE SCALE GENOMIC DNA]</scope>
    <source>
        <strain evidence="11">cv. Shuchazao</strain>
        <tissue evidence="10">Leaf</tissue>
    </source>
</reference>
<evidence type="ECO:0000256" key="2">
    <source>
        <dbReference type="ARBA" id="ARBA00005982"/>
    </source>
</evidence>
<dbReference type="SUPFAM" id="SSF103473">
    <property type="entry name" value="MFS general substrate transporter"/>
    <property type="match status" value="1"/>
</dbReference>
<dbReference type="InterPro" id="IPR036259">
    <property type="entry name" value="MFS_trans_sf"/>
</dbReference>
<gene>
    <name evidence="10" type="ORF">TEA_014841</name>
</gene>